<dbReference type="Gene3D" id="3.40.50.10610">
    <property type="entry name" value="ABC-type transport auxiliary lipoprotein component"/>
    <property type="match status" value="2"/>
</dbReference>
<feature type="domain" description="Outer membrane protein beta-barrel" evidence="6">
    <location>
        <begin position="296"/>
        <end position="454"/>
    </location>
</feature>
<accession>A0A1I2PUJ7</accession>
<evidence type="ECO:0000313" key="7">
    <source>
        <dbReference type="EMBL" id="SFG19744.1"/>
    </source>
</evidence>
<dbReference type="EMBL" id="FOOH01000036">
    <property type="protein sequence ID" value="SFG19744.1"/>
    <property type="molecule type" value="Genomic_DNA"/>
</dbReference>
<keyword evidence="4" id="KW-0564">Palmitate</keyword>
<dbReference type="Pfam" id="PF13505">
    <property type="entry name" value="OMP_b-brl"/>
    <property type="match status" value="1"/>
</dbReference>
<gene>
    <name evidence="7" type="ORF">SAMN04488033_13630</name>
</gene>
<name>A0A1I2PUJ7_9FLAO</name>
<dbReference type="PROSITE" id="PS51257">
    <property type="entry name" value="PROKAR_LIPOPROTEIN"/>
    <property type="match status" value="1"/>
</dbReference>
<keyword evidence="3" id="KW-0472">Membrane</keyword>
<dbReference type="InterPro" id="IPR011250">
    <property type="entry name" value="OMP/PagP_B-barrel"/>
</dbReference>
<dbReference type="InterPro" id="IPR027385">
    <property type="entry name" value="Beta-barrel_OMP"/>
</dbReference>
<dbReference type="RefSeq" id="WP_093306443.1">
    <property type="nucleotide sequence ID" value="NZ_FOOH01000036.1"/>
</dbReference>
<evidence type="ECO:0000313" key="8">
    <source>
        <dbReference type="Proteomes" id="UP000199116"/>
    </source>
</evidence>
<dbReference type="GO" id="GO:0030288">
    <property type="term" value="C:outer membrane-bounded periplasmic space"/>
    <property type="evidence" value="ECO:0007669"/>
    <property type="project" value="InterPro"/>
</dbReference>
<dbReference type="AlphaFoldDB" id="A0A1I2PUJ7"/>
<protein>
    <submittedName>
        <fullName evidence="7">Curli production assembly/transport component CsgG</fullName>
    </submittedName>
</protein>
<evidence type="ECO:0000256" key="4">
    <source>
        <dbReference type="ARBA" id="ARBA00023139"/>
    </source>
</evidence>
<dbReference type="SUPFAM" id="SSF56925">
    <property type="entry name" value="OMPA-like"/>
    <property type="match status" value="1"/>
</dbReference>
<keyword evidence="8" id="KW-1185">Reference proteome</keyword>
<keyword evidence="1" id="KW-1003">Cell membrane</keyword>
<dbReference type="InterPro" id="IPR005534">
    <property type="entry name" value="Curli_assmbl/transp-comp_CsgG"/>
</dbReference>
<keyword evidence="5" id="KW-0449">Lipoprotein</keyword>
<organism evidence="7 8">
    <name type="scientific">Salegentibacter agarivorans</name>
    <dbReference type="NCBI Taxonomy" id="345907"/>
    <lineage>
        <taxon>Bacteria</taxon>
        <taxon>Pseudomonadati</taxon>
        <taxon>Bacteroidota</taxon>
        <taxon>Flavobacteriia</taxon>
        <taxon>Flavobacteriales</taxon>
        <taxon>Flavobacteriaceae</taxon>
        <taxon>Salegentibacter</taxon>
    </lineage>
</organism>
<evidence type="ECO:0000256" key="5">
    <source>
        <dbReference type="ARBA" id="ARBA00023288"/>
    </source>
</evidence>
<evidence type="ECO:0000256" key="3">
    <source>
        <dbReference type="ARBA" id="ARBA00023136"/>
    </source>
</evidence>
<dbReference type="PANTHER" id="PTHR41164:SF1">
    <property type="entry name" value="CURLI PRODUCTION ASSEMBLY_TRANSPORT COMPONENT CSGG"/>
    <property type="match status" value="1"/>
</dbReference>
<keyword evidence="2" id="KW-0732">Signal</keyword>
<sequence>MKFLQYSILVGVVVLFCSCGSYFNQPVDYQDARIGESTNATTALKNLPLPEEPVVVGVYNFRDLTGQYKPSEMGSTFSTAVTQGATSILIKALEDSKWFTTIERENVGNLLNERNIIRSTRQEYRANSNTNEPQLPPLLYAGIILEGGIVSYDTNIITGGLGARYFGVGGSTQYRQDRVTIYLRAVSTSSGRILKNVYISKTILSQALDASLFKYVSFQRLMEAETGFTRNEPVQLAVTEAIEKGVEALVLEGIQDNLWTPREDQQPLANELIALYNTEKEDAGMESLYDRKFIDKTGSSIGVNVGTSLMSGDFSNAEAGGMLRVDYTNNIFPSLSVNLAANAFELKNQGAFSEKFVGLDVNGQYNVLPNDTFGPYLSAGGGVVFGLDSDEVPDGMSSTHFKLQYGLGLEYMITDKLGIRGFAEHNLMFNDELDRFVHGKRNDHYFNFSIGLNFHLGKTKRERNNNLNNQ</sequence>
<proteinExistence type="predicted"/>
<reference evidence="8" key="1">
    <citation type="submission" date="2016-10" db="EMBL/GenBank/DDBJ databases">
        <authorList>
            <person name="Varghese N."/>
            <person name="Submissions S."/>
        </authorList>
    </citation>
    <scope>NUCLEOTIDE SEQUENCE [LARGE SCALE GENOMIC DNA]</scope>
    <source>
        <strain evidence="8">DSM 23515</strain>
    </source>
</reference>
<dbReference type="Gene3D" id="2.40.160.20">
    <property type="match status" value="1"/>
</dbReference>
<evidence type="ECO:0000256" key="2">
    <source>
        <dbReference type="ARBA" id="ARBA00022729"/>
    </source>
</evidence>
<dbReference type="Pfam" id="PF03783">
    <property type="entry name" value="CsgG"/>
    <property type="match status" value="1"/>
</dbReference>
<dbReference type="PANTHER" id="PTHR41164">
    <property type="entry name" value="CURLI PRODUCTION ASSEMBLY/TRANSPORT COMPONENT CSGG"/>
    <property type="match status" value="1"/>
</dbReference>
<evidence type="ECO:0000256" key="1">
    <source>
        <dbReference type="ARBA" id="ARBA00022475"/>
    </source>
</evidence>
<evidence type="ECO:0000259" key="6">
    <source>
        <dbReference type="Pfam" id="PF13505"/>
    </source>
</evidence>
<dbReference type="Proteomes" id="UP000199116">
    <property type="component" value="Unassembled WGS sequence"/>
</dbReference>